<protein>
    <recommendedName>
        <fullName evidence="5">Elongation factor Tu</fullName>
    </recommendedName>
</protein>
<dbReference type="Proteomes" id="UP000435138">
    <property type="component" value="Unassembled WGS sequence"/>
</dbReference>
<evidence type="ECO:0000256" key="1">
    <source>
        <dbReference type="ARBA" id="ARBA00022741"/>
    </source>
</evidence>
<reference evidence="3 4" key="1">
    <citation type="submission" date="2019-11" db="EMBL/GenBank/DDBJ databases">
        <title>Genome analysis of Rhizobacterium cereale a novel genus and species isolated from maize roots in North Spain.</title>
        <authorList>
            <person name="Menendez E."/>
            <person name="Flores-Felix J.D."/>
            <person name="Ramirez-Bahena M.-H."/>
            <person name="Igual J.M."/>
            <person name="Garcia-Fraile P."/>
            <person name="Peix A."/>
            <person name="Velazquez E."/>
        </authorList>
    </citation>
    <scope>NUCLEOTIDE SEQUENCE [LARGE SCALE GENOMIC DNA]</scope>
    <source>
        <strain evidence="3 4">RZME27</strain>
    </source>
</reference>
<dbReference type="RefSeq" id="WP_153360289.1">
    <property type="nucleotide sequence ID" value="NZ_JAYKOO010000004.1"/>
</dbReference>
<sequence>MQSTKPPDLEVIFQLTADSASGGSRVVLSGYRPHYRIMDDYQTSAHHEFVGVDRIVTGERAVAQVWLITPEAYPRSVWPGRLITVCEGTRVVGVAEVLKVNNPVLLADVAKDVPGRGVTEDGLGSTR</sequence>
<name>A0A6A8AJX2_9HYPH</name>
<keyword evidence="2" id="KW-0342">GTP-binding</keyword>
<gene>
    <name evidence="3" type="ORF">GAO09_28785</name>
</gene>
<dbReference type="InterPro" id="IPR009001">
    <property type="entry name" value="Transl_elong_EF1A/Init_IF2_C"/>
</dbReference>
<evidence type="ECO:0000313" key="3">
    <source>
        <dbReference type="EMBL" id="MQY50030.1"/>
    </source>
</evidence>
<comment type="caution">
    <text evidence="3">The sequence shown here is derived from an EMBL/GenBank/DDBJ whole genome shotgun (WGS) entry which is preliminary data.</text>
</comment>
<evidence type="ECO:0000256" key="2">
    <source>
        <dbReference type="ARBA" id="ARBA00023134"/>
    </source>
</evidence>
<dbReference type="GO" id="GO:0005525">
    <property type="term" value="F:GTP binding"/>
    <property type="evidence" value="ECO:0007669"/>
    <property type="project" value="UniProtKB-KW"/>
</dbReference>
<evidence type="ECO:0008006" key="5">
    <source>
        <dbReference type="Google" id="ProtNLM"/>
    </source>
</evidence>
<evidence type="ECO:0000313" key="4">
    <source>
        <dbReference type="Proteomes" id="UP000435138"/>
    </source>
</evidence>
<keyword evidence="4" id="KW-1185">Reference proteome</keyword>
<dbReference type="AlphaFoldDB" id="A0A6A8AJX2"/>
<accession>A0A6A8AJX2</accession>
<dbReference type="Gene3D" id="2.40.30.10">
    <property type="entry name" value="Translation factors"/>
    <property type="match status" value="1"/>
</dbReference>
<keyword evidence="1" id="KW-0547">Nucleotide-binding</keyword>
<proteinExistence type="predicted"/>
<dbReference type="SUPFAM" id="SSF50465">
    <property type="entry name" value="EF-Tu/eEF-1alpha/eIF2-gamma C-terminal domain"/>
    <property type="match status" value="1"/>
</dbReference>
<organism evidence="3 4">
    <name type="scientific">Endobacterium cereale</name>
    <dbReference type="NCBI Taxonomy" id="2663029"/>
    <lineage>
        <taxon>Bacteria</taxon>
        <taxon>Pseudomonadati</taxon>
        <taxon>Pseudomonadota</taxon>
        <taxon>Alphaproteobacteria</taxon>
        <taxon>Hyphomicrobiales</taxon>
        <taxon>Rhizobiaceae</taxon>
        <taxon>Endobacterium</taxon>
    </lineage>
</organism>
<dbReference type="EMBL" id="WIXI01000051">
    <property type="protein sequence ID" value="MQY50030.1"/>
    <property type="molecule type" value="Genomic_DNA"/>
</dbReference>